<feature type="compositionally biased region" description="Acidic residues" evidence="1">
    <location>
        <begin position="227"/>
        <end position="238"/>
    </location>
</feature>
<organism evidence="3 4">
    <name type="scientific">Stylosanthes scabra</name>
    <dbReference type="NCBI Taxonomy" id="79078"/>
    <lineage>
        <taxon>Eukaryota</taxon>
        <taxon>Viridiplantae</taxon>
        <taxon>Streptophyta</taxon>
        <taxon>Embryophyta</taxon>
        <taxon>Tracheophyta</taxon>
        <taxon>Spermatophyta</taxon>
        <taxon>Magnoliopsida</taxon>
        <taxon>eudicotyledons</taxon>
        <taxon>Gunneridae</taxon>
        <taxon>Pentapetalae</taxon>
        <taxon>rosids</taxon>
        <taxon>fabids</taxon>
        <taxon>Fabales</taxon>
        <taxon>Fabaceae</taxon>
        <taxon>Papilionoideae</taxon>
        <taxon>50 kb inversion clade</taxon>
        <taxon>dalbergioids sensu lato</taxon>
        <taxon>Dalbergieae</taxon>
        <taxon>Pterocarpus clade</taxon>
        <taxon>Stylosanthes</taxon>
    </lineage>
</organism>
<reference evidence="3 4" key="1">
    <citation type="journal article" date="2023" name="Plants (Basel)">
        <title>Bridging the Gap: Combining Genomics and Transcriptomics Approaches to Understand Stylosanthes scabra, an Orphan Legume from the Brazilian Caatinga.</title>
        <authorList>
            <person name="Ferreira-Neto J.R.C."/>
            <person name="da Silva M.D."/>
            <person name="Binneck E."/>
            <person name="de Melo N.F."/>
            <person name="da Silva R.H."/>
            <person name="de Melo A.L.T.M."/>
            <person name="Pandolfi V."/>
            <person name="Bustamante F.O."/>
            <person name="Brasileiro-Vidal A.C."/>
            <person name="Benko-Iseppon A.M."/>
        </authorList>
    </citation>
    <scope>NUCLEOTIDE SEQUENCE [LARGE SCALE GENOMIC DNA]</scope>
    <source>
        <tissue evidence="3">Leaves</tissue>
    </source>
</reference>
<feature type="compositionally biased region" description="Basic and acidic residues" evidence="1">
    <location>
        <begin position="213"/>
        <end position="226"/>
    </location>
</feature>
<feature type="domain" description="Putative plant transposon protein" evidence="2">
    <location>
        <begin position="1"/>
        <end position="64"/>
    </location>
</feature>
<feature type="compositionally biased region" description="Basic and acidic residues" evidence="1">
    <location>
        <begin position="239"/>
        <end position="253"/>
    </location>
</feature>
<protein>
    <recommendedName>
        <fullName evidence="2">Putative plant transposon protein domain-containing protein</fullName>
    </recommendedName>
</protein>
<proteinExistence type="predicted"/>
<evidence type="ECO:0000313" key="3">
    <source>
        <dbReference type="EMBL" id="MED6149746.1"/>
    </source>
</evidence>
<dbReference type="InterPro" id="IPR046796">
    <property type="entry name" value="Transposase_32_dom"/>
</dbReference>
<dbReference type="Pfam" id="PF20167">
    <property type="entry name" value="Transposase_32"/>
    <property type="match status" value="1"/>
</dbReference>
<evidence type="ECO:0000313" key="4">
    <source>
        <dbReference type="Proteomes" id="UP001341840"/>
    </source>
</evidence>
<dbReference type="Proteomes" id="UP001341840">
    <property type="component" value="Unassembled WGS sequence"/>
</dbReference>
<name>A0ABU6TLR6_9FABA</name>
<comment type="caution">
    <text evidence="3">The sequence shown here is derived from an EMBL/GenBank/DDBJ whole genome shotgun (WGS) entry which is preliminary data.</text>
</comment>
<keyword evidence="4" id="KW-1185">Reference proteome</keyword>
<dbReference type="EMBL" id="JASCZI010091275">
    <property type="protein sequence ID" value="MED6149746.1"/>
    <property type="molecule type" value="Genomic_DNA"/>
</dbReference>
<feature type="region of interest" description="Disordered" evidence="1">
    <location>
        <begin position="208"/>
        <end position="282"/>
    </location>
</feature>
<evidence type="ECO:0000259" key="2">
    <source>
        <dbReference type="Pfam" id="PF20167"/>
    </source>
</evidence>
<evidence type="ECO:0000256" key="1">
    <source>
        <dbReference type="SAM" id="MobiDB-lite"/>
    </source>
</evidence>
<sequence length="282" mass="32764">MPTTNCSEVNVDSAVLIHAIIIGEYIQVDEIIAEQMYKFVNKTNTQSKLPFPCIIALLCKEAKVTIPGDTLIPQEDPIYGVAMGRQQQNFPPDFMANFNNTMAAMQQHYDQRWDAFQQKFDDAQEENRRNFGTINQRMSQIDDQLSFLCYSDQIANESMLFPNQNTTRQMREIEQQGIPVTMANLNIHRNREEEMRQERMRYEKVLEEAATQKAKEQNKSKARGVEEDYDDEETDEEGGEWKNEERKLEEQEMKNWSILDRASTPRGPTQCLGVAKHPELKV</sequence>
<accession>A0ABU6TLR6</accession>
<gene>
    <name evidence="3" type="ORF">PIB30_065542</name>
</gene>